<reference evidence="2 3" key="1">
    <citation type="submission" date="2012-05" db="EMBL/GenBank/DDBJ databases">
        <title>Recombination and specialization in a pathogen metapopulation.</title>
        <authorList>
            <person name="Gardiner A."/>
            <person name="Kemen E."/>
            <person name="Schultz-Larsen T."/>
            <person name="MacLean D."/>
            <person name="Van Oosterhout C."/>
            <person name="Jones J.D.G."/>
        </authorList>
    </citation>
    <scope>NUCLEOTIDE SEQUENCE [LARGE SCALE GENOMIC DNA]</scope>
    <source>
        <strain evidence="2 3">Ac Nc2</strain>
    </source>
</reference>
<keyword evidence="3" id="KW-1185">Reference proteome</keyword>
<dbReference type="Gene3D" id="2.60.40.1190">
    <property type="match status" value="1"/>
</dbReference>
<dbReference type="STRING" id="65357.A0A024G9P8"/>
<dbReference type="InParanoid" id="A0A024G9P8"/>
<dbReference type="Pfam" id="PF06452">
    <property type="entry name" value="CBM9_1"/>
    <property type="match status" value="1"/>
</dbReference>
<protein>
    <recommendedName>
        <fullName evidence="1">Carbohydrate-binding domain-containing protein</fullName>
    </recommendedName>
</protein>
<gene>
    <name evidence="2" type="ORF">BN9_042520</name>
</gene>
<feature type="domain" description="Carbohydrate-binding" evidence="1">
    <location>
        <begin position="43"/>
        <end position="136"/>
    </location>
</feature>
<evidence type="ECO:0000313" key="3">
    <source>
        <dbReference type="Proteomes" id="UP000053237"/>
    </source>
</evidence>
<dbReference type="InterPro" id="IPR010502">
    <property type="entry name" value="Carb-bd_dom_fam9"/>
</dbReference>
<dbReference type="Proteomes" id="UP000053237">
    <property type="component" value="Unassembled WGS sequence"/>
</dbReference>
<comment type="caution">
    <text evidence="2">The sequence shown here is derived from an EMBL/GenBank/DDBJ whole genome shotgun (WGS) entry which is preliminary data.</text>
</comment>
<dbReference type="CDD" id="cd09620">
    <property type="entry name" value="CBM9_like_3"/>
    <property type="match status" value="1"/>
</dbReference>
<dbReference type="GO" id="GO:0004553">
    <property type="term" value="F:hydrolase activity, hydrolyzing O-glycosyl compounds"/>
    <property type="evidence" value="ECO:0007669"/>
    <property type="project" value="InterPro"/>
</dbReference>
<evidence type="ECO:0000313" key="2">
    <source>
        <dbReference type="EMBL" id="CCI43468.1"/>
    </source>
</evidence>
<dbReference type="OrthoDB" id="59288at2759"/>
<dbReference type="EMBL" id="CAIX01000049">
    <property type="protein sequence ID" value="CCI43468.1"/>
    <property type="molecule type" value="Genomic_DNA"/>
</dbReference>
<organism evidence="2 3">
    <name type="scientific">Albugo candida</name>
    <dbReference type="NCBI Taxonomy" id="65357"/>
    <lineage>
        <taxon>Eukaryota</taxon>
        <taxon>Sar</taxon>
        <taxon>Stramenopiles</taxon>
        <taxon>Oomycota</taxon>
        <taxon>Peronosporomycetes</taxon>
        <taxon>Albuginales</taxon>
        <taxon>Albuginaceae</taxon>
        <taxon>Albugo</taxon>
    </lineage>
</organism>
<dbReference type="GO" id="GO:0016052">
    <property type="term" value="P:carbohydrate catabolic process"/>
    <property type="evidence" value="ECO:0007669"/>
    <property type="project" value="InterPro"/>
</dbReference>
<dbReference type="SUPFAM" id="SSF49344">
    <property type="entry name" value="CBD9-like"/>
    <property type="match status" value="1"/>
</dbReference>
<dbReference type="GO" id="GO:0030246">
    <property type="term" value="F:carbohydrate binding"/>
    <property type="evidence" value="ECO:0007669"/>
    <property type="project" value="InterPro"/>
</dbReference>
<dbReference type="AlphaFoldDB" id="A0A024G9P8"/>
<evidence type="ECO:0000259" key="1">
    <source>
        <dbReference type="Pfam" id="PF06452"/>
    </source>
</evidence>
<sequence>MSSVEWKRMCFICPPTYVCVRRQLLDTKSHTNTNTKYTPLHLDGRLDKDEWAHVEWSTLFQDIEGPKMLPKPHPQTRFKMMYDDTYLYIGAELAETQLWGTYTVKNSRMYDENDFEIFLNPDGTRHNYYELEMNCLNTIWELVLQKPYKDGHALENPCNLHSTESAVYLHGDVNNPAAKSTKWSIEVRYALKELERFDTVRNRPMRAGDIWRVNFSRVQYKLETVRNQAGVLSYEKKPNCREDNIVWAPTGVIDIHRPEKWGIVFFASDTSHATGVLELKDAQKRYLDQQLAIERVLDTIYYAQCDFCAKNAKYAESFEELQTFIEANSDSEKTLQYPIDLYSKLQDDFKRFAPKITVGDTVAPLSKKVERLGNTYCATISTATEEWSIRHDGKLWPTYSS</sequence>
<accession>A0A024G9P8</accession>
<proteinExistence type="predicted"/>
<dbReference type="PANTHER" id="PTHR35532:SF5">
    <property type="entry name" value="CARBOHYDRATE-BINDING DOMAIN-CONTAINING PROTEIN"/>
    <property type="match status" value="1"/>
</dbReference>
<name>A0A024G9P8_9STRA</name>
<dbReference type="PANTHER" id="PTHR35532">
    <property type="entry name" value="SIMILAR TO POLYHYDROXYALKANOATE DEPOLYMERASE"/>
    <property type="match status" value="1"/>
</dbReference>